<reference evidence="2 3" key="1">
    <citation type="journal article" date="2019" name="Commun. Biol.">
        <title>The bagworm genome reveals a unique fibroin gene that provides high tensile strength.</title>
        <authorList>
            <person name="Kono N."/>
            <person name="Nakamura H."/>
            <person name="Ohtoshi R."/>
            <person name="Tomita M."/>
            <person name="Numata K."/>
            <person name="Arakawa K."/>
        </authorList>
    </citation>
    <scope>NUCLEOTIDE SEQUENCE [LARGE SCALE GENOMIC DNA]</scope>
</reference>
<keyword evidence="3" id="KW-1185">Reference proteome</keyword>
<organism evidence="2 3">
    <name type="scientific">Eumeta variegata</name>
    <name type="common">Bagworm moth</name>
    <name type="synonym">Eumeta japonica</name>
    <dbReference type="NCBI Taxonomy" id="151549"/>
    <lineage>
        <taxon>Eukaryota</taxon>
        <taxon>Metazoa</taxon>
        <taxon>Ecdysozoa</taxon>
        <taxon>Arthropoda</taxon>
        <taxon>Hexapoda</taxon>
        <taxon>Insecta</taxon>
        <taxon>Pterygota</taxon>
        <taxon>Neoptera</taxon>
        <taxon>Endopterygota</taxon>
        <taxon>Lepidoptera</taxon>
        <taxon>Glossata</taxon>
        <taxon>Ditrysia</taxon>
        <taxon>Tineoidea</taxon>
        <taxon>Psychidae</taxon>
        <taxon>Oiketicinae</taxon>
        <taxon>Eumeta</taxon>
    </lineage>
</organism>
<accession>A0A4C1SL10</accession>
<evidence type="ECO:0000313" key="2">
    <source>
        <dbReference type="EMBL" id="GBP02654.1"/>
    </source>
</evidence>
<dbReference type="EMBL" id="BGZK01003570">
    <property type="protein sequence ID" value="GBP02654.1"/>
    <property type="molecule type" value="Genomic_DNA"/>
</dbReference>
<name>A0A4C1SL10_EUMVA</name>
<keyword evidence="1" id="KW-0472">Membrane</keyword>
<sequence length="97" mass="10229">MPHTGAFKIGIKRGLATRRRSLPFGAVEMASRIAPAAVGSLSGGRTWPAAAELSLSRGAAGASARAPRIRRRERLAPTFFLAAMNAAGAFFRYLTVS</sequence>
<proteinExistence type="predicted"/>
<feature type="transmembrane region" description="Helical" evidence="1">
    <location>
        <begin position="75"/>
        <end position="94"/>
    </location>
</feature>
<evidence type="ECO:0000256" key="1">
    <source>
        <dbReference type="SAM" id="Phobius"/>
    </source>
</evidence>
<gene>
    <name evidence="2" type="ORF">EVAR_97143_1</name>
</gene>
<keyword evidence="1" id="KW-1133">Transmembrane helix</keyword>
<comment type="caution">
    <text evidence="2">The sequence shown here is derived from an EMBL/GenBank/DDBJ whole genome shotgun (WGS) entry which is preliminary data.</text>
</comment>
<protein>
    <submittedName>
        <fullName evidence="2">Uncharacterized protein</fullName>
    </submittedName>
</protein>
<keyword evidence="1" id="KW-0812">Transmembrane</keyword>
<evidence type="ECO:0000313" key="3">
    <source>
        <dbReference type="Proteomes" id="UP000299102"/>
    </source>
</evidence>
<dbReference type="Proteomes" id="UP000299102">
    <property type="component" value="Unassembled WGS sequence"/>
</dbReference>
<dbReference type="AlphaFoldDB" id="A0A4C1SL10"/>